<evidence type="ECO:0000256" key="1">
    <source>
        <dbReference type="ARBA" id="ARBA00007448"/>
    </source>
</evidence>
<accession>A0A8K1C776</accession>
<gene>
    <name evidence="5" type="ORF">Poli38472_013368</name>
</gene>
<evidence type="ECO:0000259" key="4">
    <source>
        <dbReference type="SMART" id="SM00382"/>
    </source>
</evidence>
<dbReference type="InterPro" id="IPR003960">
    <property type="entry name" value="ATPase_AAA_CS"/>
</dbReference>
<dbReference type="InterPro" id="IPR050747">
    <property type="entry name" value="Mitochondrial_chaperone_BCS1"/>
</dbReference>
<dbReference type="EMBL" id="SPLM01000113">
    <property type="protein sequence ID" value="TMW57894.1"/>
    <property type="molecule type" value="Genomic_DNA"/>
</dbReference>
<comment type="similarity">
    <text evidence="1">Belongs to the AAA ATPase family. BCS1 subfamily.</text>
</comment>
<evidence type="ECO:0000313" key="6">
    <source>
        <dbReference type="Proteomes" id="UP000794436"/>
    </source>
</evidence>
<dbReference type="InterPro" id="IPR027417">
    <property type="entry name" value="P-loop_NTPase"/>
</dbReference>
<comment type="caution">
    <text evidence="5">The sequence shown here is derived from an EMBL/GenBank/DDBJ whole genome shotgun (WGS) entry which is preliminary data.</text>
</comment>
<dbReference type="PROSITE" id="PS00674">
    <property type="entry name" value="AAA"/>
    <property type="match status" value="1"/>
</dbReference>
<keyword evidence="2" id="KW-0547">Nucleotide-binding</keyword>
<dbReference type="InterPro" id="IPR003959">
    <property type="entry name" value="ATPase_AAA_core"/>
</dbReference>
<evidence type="ECO:0000256" key="2">
    <source>
        <dbReference type="RuleBase" id="RU003651"/>
    </source>
</evidence>
<dbReference type="SUPFAM" id="SSF52540">
    <property type="entry name" value="P-loop containing nucleoside triphosphate hydrolases"/>
    <property type="match status" value="1"/>
</dbReference>
<reference evidence="5" key="1">
    <citation type="submission" date="2019-03" db="EMBL/GenBank/DDBJ databases">
        <title>Long read genome sequence of the mycoparasitic Pythium oligandrum ATCC 38472 isolated from sugarbeet rhizosphere.</title>
        <authorList>
            <person name="Gaulin E."/>
        </authorList>
    </citation>
    <scope>NUCLEOTIDE SEQUENCE</scope>
    <source>
        <strain evidence="5">ATCC 38472_TT</strain>
    </source>
</reference>
<dbReference type="InterPro" id="IPR003593">
    <property type="entry name" value="AAA+_ATPase"/>
</dbReference>
<keyword evidence="6" id="KW-1185">Reference proteome</keyword>
<dbReference type="GO" id="GO:0005524">
    <property type="term" value="F:ATP binding"/>
    <property type="evidence" value="ECO:0007669"/>
    <property type="project" value="UniProtKB-KW"/>
</dbReference>
<name>A0A8K1C776_PYTOL</name>
<dbReference type="AlphaFoldDB" id="A0A8K1C776"/>
<feature type="region of interest" description="Disordered" evidence="3">
    <location>
        <begin position="120"/>
        <end position="148"/>
    </location>
</feature>
<sequence>MSSTAIEFGLINTLRTNHVLVDAFLCMLVPLLIQRVMNAVQTSQTSLWTLICNIVLRRDDTAYVNRVIEFTQKFNRYGTVWDNEQQNDVLQKAVSIYLSEMIDLRNKTARCELIEKPKKKAKTLDDDNDDTHSMTSMSSTEDEEDNRCEVEKLNVEELPPFQEWIEVADGVEFMHEVVSSGETDDKLTVKESKVVFRFRSAREDGATRIDELVQNAFAAYRAKERAKHKSDKSRYFYIQNGGSDSMASSNAVVTYKRYALSEEKTFDNLFFDEKTNVMQLLDHFMKKTGKFAIRGFPYKLGFLLHGPPGTGKTSLIKAIAQHTKRHIVTINLSKIRTNQELLDAVFDLKFTVEGMDYPVPLTFEDVVFVMEDIDAASRVVQTREEKPTFVRSESSVERMVESQKKAKQIDDAEKAGDEELMPSLMGPALKPKETDKLNLSGLLNVLDGVIDCPGRIVIMTTNHPEKLDPALIRPGRVNKMLLLTHMNATQCQHMIEYYCMEKLTEKQSERLQAIYNVASRTFTPAEIEEYCAEHDDADSILDAIEAHADVAADAF</sequence>
<dbReference type="GO" id="GO:0016887">
    <property type="term" value="F:ATP hydrolysis activity"/>
    <property type="evidence" value="ECO:0007669"/>
    <property type="project" value="InterPro"/>
</dbReference>
<keyword evidence="2" id="KW-0067">ATP-binding</keyword>
<organism evidence="5 6">
    <name type="scientific">Pythium oligandrum</name>
    <name type="common">Mycoparasitic fungus</name>
    <dbReference type="NCBI Taxonomy" id="41045"/>
    <lineage>
        <taxon>Eukaryota</taxon>
        <taxon>Sar</taxon>
        <taxon>Stramenopiles</taxon>
        <taxon>Oomycota</taxon>
        <taxon>Peronosporomycetes</taxon>
        <taxon>Pythiales</taxon>
        <taxon>Pythiaceae</taxon>
        <taxon>Pythium</taxon>
    </lineage>
</organism>
<dbReference type="PANTHER" id="PTHR23070">
    <property type="entry name" value="BCS1 AAA-TYPE ATPASE"/>
    <property type="match status" value="1"/>
</dbReference>
<evidence type="ECO:0000313" key="5">
    <source>
        <dbReference type="EMBL" id="TMW57894.1"/>
    </source>
</evidence>
<dbReference type="OrthoDB" id="10251412at2759"/>
<feature type="domain" description="AAA+ ATPase" evidence="4">
    <location>
        <begin position="298"/>
        <end position="487"/>
    </location>
</feature>
<dbReference type="SMART" id="SM00382">
    <property type="entry name" value="AAA"/>
    <property type="match status" value="1"/>
</dbReference>
<dbReference type="Proteomes" id="UP000794436">
    <property type="component" value="Unassembled WGS sequence"/>
</dbReference>
<evidence type="ECO:0000256" key="3">
    <source>
        <dbReference type="SAM" id="MobiDB-lite"/>
    </source>
</evidence>
<protein>
    <recommendedName>
        <fullName evidence="4">AAA+ ATPase domain-containing protein</fullName>
    </recommendedName>
</protein>
<dbReference type="Pfam" id="PF00004">
    <property type="entry name" value="AAA"/>
    <property type="match status" value="1"/>
</dbReference>
<dbReference type="Gene3D" id="3.40.50.300">
    <property type="entry name" value="P-loop containing nucleotide triphosphate hydrolases"/>
    <property type="match status" value="1"/>
</dbReference>
<proteinExistence type="inferred from homology"/>